<feature type="transmembrane region" description="Helical" evidence="1">
    <location>
        <begin position="411"/>
        <end position="429"/>
    </location>
</feature>
<organism evidence="2 3">
    <name type="scientific">Marinimicrobium koreense</name>
    <dbReference type="NCBI Taxonomy" id="306545"/>
    <lineage>
        <taxon>Bacteria</taxon>
        <taxon>Pseudomonadati</taxon>
        <taxon>Pseudomonadota</taxon>
        <taxon>Gammaproteobacteria</taxon>
        <taxon>Cellvibrionales</taxon>
        <taxon>Cellvibrionaceae</taxon>
        <taxon>Marinimicrobium</taxon>
    </lineage>
</organism>
<dbReference type="Pfam" id="PF03929">
    <property type="entry name" value="PepSY_TM"/>
    <property type="match status" value="1"/>
</dbReference>
<dbReference type="InterPro" id="IPR005625">
    <property type="entry name" value="PepSY-ass_TM"/>
</dbReference>
<evidence type="ECO:0000313" key="2">
    <source>
        <dbReference type="EMBL" id="ROQ18580.1"/>
    </source>
</evidence>
<dbReference type="Proteomes" id="UP000273643">
    <property type="component" value="Unassembled WGS sequence"/>
</dbReference>
<evidence type="ECO:0000256" key="1">
    <source>
        <dbReference type="SAM" id="Phobius"/>
    </source>
</evidence>
<dbReference type="AlphaFoldDB" id="A0A3N1NVY8"/>
<dbReference type="EMBL" id="RJUK01000002">
    <property type="protein sequence ID" value="ROQ18580.1"/>
    <property type="molecule type" value="Genomic_DNA"/>
</dbReference>
<feature type="transmembrane region" description="Helical" evidence="1">
    <location>
        <begin position="444"/>
        <end position="462"/>
    </location>
</feature>
<dbReference type="PANTHER" id="PTHR34219:SF4">
    <property type="entry name" value="PEPSY DOMAIN-CONTAINING PROTEIN"/>
    <property type="match status" value="1"/>
</dbReference>
<accession>A0A3N1NVY8</accession>
<feature type="transmembrane region" description="Helical" evidence="1">
    <location>
        <begin position="504"/>
        <end position="526"/>
    </location>
</feature>
<dbReference type="PANTHER" id="PTHR34219">
    <property type="entry name" value="IRON-REGULATED INNER MEMBRANE PROTEIN-RELATED"/>
    <property type="match status" value="1"/>
</dbReference>
<keyword evidence="1" id="KW-1133">Transmembrane helix</keyword>
<dbReference type="RefSeq" id="WP_123639182.1">
    <property type="nucleotide sequence ID" value="NZ_RJUK01000002.1"/>
</dbReference>
<feature type="transmembrane region" description="Helical" evidence="1">
    <location>
        <begin position="12"/>
        <end position="38"/>
    </location>
</feature>
<gene>
    <name evidence="2" type="ORF">EDC38_2808</name>
</gene>
<reference evidence="2 3" key="1">
    <citation type="submission" date="2018-11" db="EMBL/GenBank/DDBJ databases">
        <title>Genomic Encyclopedia of Type Strains, Phase IV (KMG-IV): sequencing the most valuable type-strain genomes for metagenomic binning, comparative biology and taxonomic classification.</title>
        <authorList>
            <person name="Goeker M."/>
        </authorList>
    </citation>
    <scope>NUCLEOTIDE SEQUENCE [LARGE SCALE GENOMIC DNA]</scope>
    <source>
        <strain evidence="2 3">DSM 16974</strain>
    </source>
</reference>
<sequence>MKSAFRASMAWLHRWAGIIFSALMYFIFVTGTTGFFHFEMDRWMEPERPLAMHWTDDGFPSADTHHYTAYTNQGELTLSTRTLIELGTERLQQQAHPESVWWGIILPTARNGNFWVEWQPPRGPNGERTEREAEYLDFHNGDPLWIQPRDTGGGMALYRLHWRLHYLPDTAAYWIVGLCTLLMLVGLVSGVIIHRRIFREFFTLRLFRRARSWLDLHNLSSVLALPFQIMIVYSGLVFFAVTFMEPIVTARYGDEGTRTFYKEAYPEAETDAKTGEKADSVAIAPLLEQAQAETGQRIEQIYLLHPGDKNARLSFYLPEPSPGHYEGKPHKLLYRASTGERLDGGEQQYGGAASVEKTLIALHEGLFADWPLRWLYILCSLLGIIMIATGALYFVKKRTASRPNEYARVERFYAAVILGLPLAISVYFWSNRLISTDVATRADWEIHSLFLAWLVSGVFAWLRPRTAIWRELLVLNALGWGLLPVVNALTTDRHLGISLAVGDWVLAGFDLTALALAASFALMAGCGYRQISASIRVGHATAIREA</sequence>
<keyword evidence="1" id="KW-0812">Transmembrane</keyword>
<keyword evidence="1" id="KW-0472">Membrane</keyword>
<feature type="transmembrane region" description="Helical" evidence="1">
    <location>
        <begin position="214"/>
        <end position="241"/>
    </location>
</feature>
<evidence type="ECO:0000313" key="3">
    <source>
        <dbReference type="Proteomes" id="UP000273643"/>
    </source>
</evidence>
<feature type="transmembrane region" description="Helical" evidence="1">
    <location>
        <begin position="469"/>
        <end position="489"/>
    </location>
</feature>
<feature type="transmembrane region" description="Helical" evidence="1">
    <location>
        <begin position="171"/>
        <end position="193"/>
    </location>
</feature>
<protein>
    <submittedName>
        <fullName evidence="2">Putative iron-regulated membrane protein</fullName>
    </submittedName>
</protein>
<name>A0A3N1NVY8_9GAMM</name>
<keyword evidence="3" id="KW-1185">Reference proteome</keyword>
<proteinExistence type="predicted"/>
<dbReference type="OrthoDB" id="9776609at2"/>
<comment type="caution">
    <text evidence="2">The sequence shown here is derived from an EMBL/GenBank/DDBJ whole genome shotgun (WGS) entry which is preliminary data.</text>
</comment>
<feature type="transmembrane region" description="Helical" evidence="1">
    <location>
        <begin position="374"/>
        <end position="395"/>
    </location>
</feature>